<feature type="domain" description="UspA" evidence="2">
    <location>
        <begin position="3"/>
        <end position="150"/>
    </location>
</feature>
<keyword evidence="4" id="KW-1185">Reference proteome</keyword>
<dbReference type="SUPFAM" id="SSF52402">
    <property type="entry name" value="Adenine nucleotide alpha hydrolases-like"/>
    <property type="match status" value="1"/>
</dbReference>
<evidence type="ECO:0000256" key="1">
    <source>
        <dbReference type="ARBA" id="ARBA00008791"/>
    </source>
</evidence>
<protein>
    <submittedName>
        <fullName evidence="3">Stress protein</fullName>
    </submittedName>
</protein>
<dbReference type="RefSeq" id="WP_086887586.1">
    <property type="nucleotide sequence ID" value="NZ_CP019893.1"/>
</dbReference>
<dbReference type="GeneID" id="32893451"/>
<dbReference type="PANTHER" id="PTHR46268">
    <property type="entry name" value="STRESS RESPONSE PROTEIN NHAX"/>
    <property type="match status" value="1"/>
</dbReference>
<reference evidence="4" key="1">
    <citation type="submission" date="2017-02" db="EMBL/GenBank/DDBJ databases">
        <title>Natronthermophilus aegyptiacus gen. nov.,sp. nov., an aerobic, extremely halophilic alkalithermophilic archaeon isolated from the athalassohaline Wadi An Natrun, Egypt.</title>
        <authorList>
            <person name="Zhao B."/>
        </authorList>
    </citation>
    <scope>NUCLEOTIDE SEQUENCE [LARGE SCALE GENOMIC DNA]</scope>
    <source>
        <strain evidence="4">JW/NM-HA 15</strain>
    </source>
</reference>
<proteinExistence type="inferred from homology"/>
<sequence>MAIVAAVDSSGRSEAVVAQAHELAEEYGVGLHVVHVADPTVDFREDFTDVSADALRVHNGKFSEEVVERVQAEATEVAENAAAGVDGLEEYEAVGLVGDAAEVIRTYAAEHGAEYIVVSGRKRRPLGQVLFGSVTQSLLLNADCPVVAVPHDV</sequence>
<dbReference type="AlphaFoldDB" id="A0A2Z2HQ57"/>
<dbReference type="CDD" id="cd00293">
    <property type="entry name" value="USP-like"/>
    <property type="match status" value="1"/>
</dbReference>
<dbReference type="InterPro" id="IPR006016">
    <property type="entry name" value="UspA"/>
</dbReference>
<evidence type="ECO:0000313" key="3">
    <source>
        <dbReference type="EMBL" id="ARS89201.1"/>
    </source>
</evidence>
<evidence type="ECO:0000259" key="2">
    <source>
        <dbReference type="Pfam" id="PF00582"/>
    </source>
</evidence>
<gene>
    <name evidence="3" type="ORF">B1756_05195</name>
</gene>
<dbReference type="PANTHER" id="PTHR46268:SF6">
    <property type="entry name" value="UNIVERSAL STRESS PROTEIN UP12"/>
    <property type="match status" value="1"/>
</dbReference>
<dbReference type="Proteomes" id="UP000250088">
    <property type="component" value="Chromosome"/>
</dbReference>
<accession>A0A2Z2HQ57</accession>
<dbReference type="KEGG" id="naj:B1756_05195"/>
<dbReference type="InterPro" id="IPR006015">
    <property type="entry name" value="Universal_stress_UspA"/>
</dbReference>
<organism evidence="3 4">
    <name type="scientific">Natrarchaeobaculum aegyptiacum</name>
    <dbReference type="NCBI Taxonomy" id="745377"/>
    <lineage>
        <taxon>Archaea</taxon>
        <taxon>Methanobacteriati</taxon>
        <taxon>Methanobacteriota</taxon>
        <taxon>Stenosarchaea group</taxon>
        <taxon>Halobacteria</taxon>
        <taxon>Halobacteriales</taxon>
        <taxon>Natrialbaceae</taxon>
        <taxon>Natrarchaeobaculum</taxon>
    </lineage>
</organism>
<dbReference type="PRINTS" id="PR01438">
    <property type="entry name" value="UNVRSLSTRESS"/>
</dbReference>
<dbReference type="Pfam" id="PF00582">
    <property type="entry name" value="Usp"/>
    <property type="match status" value="1"/>
</dbReference>
<dbReference type="OrthoDB" id="307404at2157"/>
<dbReference type="InterPro" id="IPR014729">
    <property type="entry name" value="Rossmann-like_a/b/a_fold"/>
</dbReference>
<evidence type="ECO:0000313" key="4">
    <source>
        <dbReference type="Proteomes" id="UP000250088"/>
    </source>
</evidence>
<comment type="similarity">
    <text evidence="1">Belongs to the universal stress protein A family.</text>
</comment>
<dbReference type="Gene3D" id="3.40.50.620">
    <property type="entry name" value="HUPs"/>
    <property type="match status" value="1"/>
</dbReference>
<dbReference type="EMBL" id="CP019893">
    <property type="protein sequence ID" value="ARS89201.1"/>
    <property type="molecule type" value="Genomic_DNA"/>
</dbReference>
<name>A0A2Z2HQ57_9EURY</name>